<protein>
    <recommendedName>
        <fullName evidence="4">DUF805 domain-containing protein</fullName>
    </recommendedName>
</protein>
<dbReference type="InterPro" id="IPR008523">
    <property type="entry name" value="DUF805"/>
</dbReference>
<evidence type="ECO:0000313" key="2">
    <source>
        <dbReference type="EMBL" id="PKZ15026.1"/>
    </source>
</evidence>
<keyword evidence="1" id="KW-0472">Membrane</keyword>
<feature type="transmembrane region" description="Helical" evidence="1">
    <location>
        <begin position="47"/>
        <end position="67"/>
    </location>
</feature>
<dbReference type="Proteomes" id="UP000242263">
    <property type="component" value="Unassembled WGS sequence"/>
</dbReference>
<keyword evidence="1" id="KW-0812">Transmembrane</keyword>
<evidence type="ECO:0008006" key="4">
    <source>
        <dbReference type="Google" id="ProtNLM"/>
    </source>
</evidence>
<comment type="caution">
    <text evidence="2">The sequence shown here is derived from an EMBL/GenBank/DDBJ whole genome shotgun (WGS) entry which is preliminary data.</text>
</comment>
<keyword evidence="1" id="KW-1133">Transmembrane helix</keyword>
<accession>A0A2I1M4G2</accession>
<name>A0A2I1M4G2_9BIFI</name>
<organism evidence="2 3">
    <name type="scientific">Alloscardovia omnicolens</name>
    <dbReference type="NCBI Taxonomy" id="419015"/>
    <lineage>
        <taxon>Bacteria</taxon>
        <taxon>Bacillati</taxon>
        <taxon>Actinomycetota</taxon>
        <taxon>Actinomycetes</taxon>
        <taxon>Bifidobacteriales</taxon>
        <taxon>Bifidobacteriaceae</taxon>
        <taxon>Alloscardovia</taxon>
    </lineage>
</organism>
<evidence type="ECO:0000256" key="1">
    <source>
        <dbReference type="SAM" id="Phobius"/>
    </source>
</evidence>
<feature type="transmembrane region" description="Helical" evidence="1">
    <location>
        <begin position="107"/>
        <end position="136"/>
    </location>
</feature>
<reference evidence="2 3" key="1">
    <citation type="submission" date="2017-12" db="EMBL/GenBank/DDBJ databases">
        <title>Phylogenetic diversity of female urinary microbiome.</title>
        <authorList>
            <person name="Thomas-White K."/>
            <person name="Wolfe A.J."/>
        </authorList>
    </citation>
    <scope>NUCLEOTIDE SEQUENCE [LARGE SCALE GENOMIC DNA]</scope>
    <source>
        <strain evidence="2 3">UMB0064</strain>
    </source>
</reference>
<feature type="transmembrane region" description="Helical" evidence="1">
    <location>
        <begin position="142"/>
        <end position="170"/>
    </location>
</feature>
<gene>
    <name evidence="2" type="ORF">CYJ32_05895</name>
</gene>
<dbReference type="GO" id="GO:0016020">
    <property type="term" value="C:membrane"/>
    <property type="evidence" value="ECO:0007669"/>
    <property type="project" value="InterPro"/>
</dbReference>
<dbReference type="EMBL" id="PKGU01000003">
    <property type="protein sequence ID" value="PKZ15026.1"/>
    <property type="molecule type" value="Genomic_DNA"/>
</dbReference>
<evidence type="ECO:0000313" key="3">
    <source>
        <dbReference type="Proteomes" id="UP000242263"/>
    </source>
</evidence>
<dbReference type="AlphaFoldDB" id="A0A2I1M4G2"/>
<sequence>MVTITYSPAFGEPPKHQPYYGANPLQATKRFFTKYATFNGRASRSEFWWPLLMIWLATQALGIISWIFPALTIATAILSTIVFIASITPFFAVATRRMHDVNLSGKWLWVLLGASTIGLYIGFIIIAITLFAATLMNSGPMLIAFVIGFLFIVLMLGSVSCWIAFVMLMAKPSVDEGVRFDIMRTIIPVAVPVAPAPTAPLPVYSDRP</sequence>
<dbReference type="RefSeq" id="WP_101541465.1">
    <property type="nucleotide sequence ID" value="NZ_JAHACM010000010.1"/>
</dbReference>
<feature type="transmembrane region" description="Helical" evidence="1">
    <location>
        <begin position="73"/>
        <end position="95"/>
    </location>
</feature>
<proteinExistence type="predicted"/>
<dbReference type="Pfam" id="PF05656">
    <property type="entry name" value="DUF805"/>
    <property type="match status" value="1"/>
</dbReference>